<dbReference type="NCBIfam" id="TIGR00027">
    <property type="entry name" value="mthyl_TIGR00027"/>
    <property type="match status" value="1"/>
</dbReference>
<proteinExistence type="inferred from homology"/>
<name>A0AAX6ER25_IRIPA</name>
<dbReference type="Gene3D" id="3.40.50.150">
    <property type="entry name" value="Vaccinia Virus protein VP39"/>
    <property type="match status" value="1"/>
</dbReference>
<comment type="similarity">
    <text evidence="1">Belongs to the UPF0677 family.</text>
</comment>
<keyword evidence="2" id="KW-0489">Methyltransferase</keyword>
<dbReference type="SUPFAM" id="SSF53335">
    <property type="entry name" value="S-adenosyl-L-methionine-dependent methyltransferases"/>
    <property type="match status" value="1"/>
</dbReference>
<dbReference type="Pfam" id="PF04072">
    <property type="entry name" value="LCM"/>
    <property type="match status" value="1"/>
</dbReference>
<dbReference type="Proteomes" id="UP001140949">
    <property type="component" value="Unassembled WGS sequence"/>
</dbReference>
<evidence type="ECO:0000256" key="3">
    <source>
        <dbReference type="ARBA" id="ARBA00022679"/>
    </source>
</evidence>
<dbReference type="GO" id="GO:0032259">
    <property type="term" value="P:methylation"/>
    <property type="evidence" value="ECO:0007669"/>
    <property type="project" value="UniProtKB-KW"/>
</dbReference>
<sequence length="356" mass="39863">MHSPSLLQHSQLLSNAKKMEDGQRERHSSLAWLGVLKLPELLKSETVRSLHATIDNEWESVHRSACQTAAGRALWNHVIHDPVAGILAGESFLRSLYDKMRKDWLENAREVSGVILAVRTLWFDAKLEAAINSFGSSDDGGAQVVLLGAGMDARAFRLACLKECSVFEVDFPELLRVKAALLQEALGSAEHQQKMMTAKSLVRVHADIRDGDWTEKLQRCGFVPRRNTVWVLEGIIYYLHHTEAMQVLQSIADNCAQTRTVLLADFMNKSSVSLSHSTFHFYSDWPDQLLPTLGFSDIKLSQIGDPDAHFGLLHDPQNLFNKLRKVPRSVQALPEDGTPCRRLYLVEASGFPNQAT</sequence>
<dbReference type="PANTHER" id="PTHR43619:SF8">
    <property type="entry name" value="LEUCINE CARBOXYL METHYLTRANSFERASE"/>
    <property type="match status" value="1"/>
</dbReference>
<evidence type="ECO:0000256" key="1">
    <source>
        <dbReference type="ARBA" id="ARBA00008138"/>
    </source>
</evidence>
<evidence type="ECO:0000313" key="4">
    <source>
        <dbReference type="EMBL" id="KAJ6806225.1"/>
    </source>
</evidence>
<dbReference type="GO" id="GO:0008168">
    <property type="term" value="F:methyltransferase activity"/>
    <property type="evidence" value="ECO:0007669"/>
    <property type="project" value="UniProtKB-KW"/>
</dbReference>
<organism evidence="4 5">
    <name type="scientific">Iris pallida</name>
    <name type="common">Sweet iris</name>
    <dbReference type="NCBI Taxonomy" id="29817"/>
    <lineage>
        <taxon>Eukaryota</taxon>
        <taxon>Viridiplantae</taxon>
        <taxon>Streptophyta</taxon>
        <taxon>Embryophyta</taxon>
        <taxon>Tracheophyta</taxon>
        <taxon>Spermatophyta</taxon>
        <taxon>Magnoliopsida</taxon>
        <taxon>Liliopsida</taxon>
        <taxon>Asparagales</taxon>
        <taxon>Iridaceae</taxon>
        <taxon>Iridoideae</taxon>
        <taxon>Irideae</taxon>
        <taxon>Iris</taxon>
    </lineage>
</organism>
<dbReference type="PANTHER" id="PTHR43619">
    <property type="entry name" value="S-ADENOSYL-L-METHIONINE-DEPENDENT METHYLTRANSFERASE YKTD-RELATED"/>
    <property type="match status" value="1"/>
</dbReference>
<keyword evidence="3" id="KW-0808">Transferase</keyword>
<protein>
    <recommendedName>
        <fullName evidence="6">S-adenosyl-L-methionine-dependent methyltransferase</fullName>
    </recommendedName>
</protein>
<dbReference type="InterPro" id="IPR011610">
    <property type="entry name" value="SAM_mthyl_Trfase_ML2640-like"/>
</dbReference>
<dbReference type="AlphaFoldDB" id="A0AAX6ER25"/>
<evidence type="ECO:0000313" key="5">
    <source>
        <dbReference type="Proteomes" id="UP001140949"/>
    </source>
</evidence>
<keyword evidence="5" id="KW-1185">Reference proteome</keyword>
<evidence type="ECO:0008006" key="6">
    <source>
        <dbReference type="Google" id="ProtNLM"/>
    </source>
</evidence>
<comment type="caution">
    <text evidence="4">The sequence shown here is derived from an EMBL/GenBank/DDBJ whole genome shotgun (WGS) entry which is preliminary data.</text>
</comment>
<reference evidence="4" key="1">
    <citation type="journal article" date="2023" name="GigaByte">
        <title>Genome assembly of the bearded iris, Iris pallida Lam.</title>
        <authorList>
            <person name="Bruccoleri R.E."/>
            <person name="Oakeley E.J."/>
            <person name="Faust A.M.E."/>
            <person name="Altorfer M."/>
            <person name="Dessus-Babus S."/>
            <person name="Burckhardt D."/>
            <person name="Oertli M."/>
            <person name="Naumann U."/>
            <person name="Petersen F."/>
            <person name="Wong J."/>
        </authorList>
    </citation>
    <scope>NUCLEOTIDE SEQUENCE</scope>
    <source>
        <strain evidence="4">GSM-AAB239-AS_SAM_17_03QT</strain>
    </source>
</reference>
<dbReference type="EMBL" id="JANAVB010034646">
    <property type="protein sequence ID" value="KAJ6806225.1"/>
    <property type="molecule type" value="Genomic_DNA"/>
</dbReference>
<accession>A0AAX6ER25</accession>
<dbReference type="InterPro" id="IPR029063">
    <property type="entry name" value="SAM-dependent_MTases_sf"/>
</dbReference>
<gene>
    <name evidence="4" type="ORF">M6B38_176095</name>
</gene>
<reference evidence="4" key="2">
    <citation type="submission" date="2023-04" db="EMBL/GenBank/DDBJ databases">
        <authorList>
            <person name="Bruccoleri R.E."/>
            <person name="Oakeley E.J."/>
            <person name="Faust A.-M."/>
            <person name="Dessus-Babus S."/>
            <person name="Altorfer M."/>
            <person name="Burckhardt D."/>
            <person name="Oertli M."/>
            <person name="Naumann U."/>
            <person name="Petersen F."/>
            <person name="Wong J."/>
        </authorList>
    </citation>
    <scope>NUCLEOTIDE SEQUENCE</scope>
    <source>
        <strain evidence="4">GSM-AAB239-AS_SAM_17_03QT</strain>
        <tissue evidence="4">Leaf</tissue>
    </source>
</reference>
<dbReference type="InterPro" id="IPR007213">
    <property type="entry name" value="Ppm1/Ppm2/Tcmp"/>
</dbReference>
<evidence type="ECO:0000256" key="2">
    <source>
        <dbReference type="ARBA" id="ARBA00022603"/>
    </source>
</evidence>